<dbReference type="KEGG" id="minf:MESINF_1246"/>
<dbReference type="Gene3D" id="3.40.30.10">
    <property type="entry name" value="Glutaredoxin"/>
    <property type="match status" value="1"/>
</dbReference>
<dbReference type="InterPro" id="IPR005243">
    <property type="entry name" value="THIRX-like_proc"/>
</dbReference>
<evidence type="ECO:0000256" key="1">
    <source>
        <dbReference type="PIRSR" id="PIRSR037031-50"/>
    </source>
</evidence>
<dbReference type="PANTHER" id="PTHR36450:SF1">
    <property type="entry name" value="THIOREDOXIN"/>
    <property type="match status" value="1"/>
</dbReference>
<dbReference type="NCBIfam" id="TIGR00412">
    <property type="entry name" value="redox_disulf_2"/>
    <property type="match status" value="1"/>
</dbReference>
<dbReference type="InterPro" id="IPR012336">
    <property type="entry name" value="Thioredoxin-like_fold"/>
</dbReference>
<evidence type="ECO:0000256" key="2">
    <source>
        <dbReference type="PIRSR" id="PIRSR037031-51"/>
    </source>
</evidence>
<dbReference type="AlphaFoldDB" id="A0A7Z7LEU8"/>
<dbReference type="PIRSF" id="PIRSF037031">
    <property type="entry name" value="Redox_disulphide_2"/>
    <property type="match status" value="1"/>
</dbReference>
<keyword evidence="2" id="KW-1015">Disulfide bond</keyword>
<feature type="disulfide bond" description="Redox-active" evidence="2">
    <location>
        <begin position="10"/>
        <end position="13"/>
    </location>
</feature>
<evidence type="ECO:0000259" key="3">
    <source>
        <dbReference type="Pfam" id="PF13192"/>
    </source>
</evidence>
<protein>
    <recommendedName>
        <fullName evidence="3">Thioredoxin-like fold domain-containing protein</fullName>
    </recommendedName>
</protein>
<dbReference type="RefSeq" id="WP_169698957.1">
    <property type="nucleotide sequence ID" value="NZ_LS974202.1"/>
</dbReference>
<keyword evidence="2" id="KW-0676">Redox-active center</keyword>
<gene>
    <name evidence="4" type="ORF">MESINF_1246</name>
</gene>
<dbReference type="InterPro" id="IPR036249">
    <property type="entry name" value="Thioredoxin-like_sf"/>
</dbReference>
<dbReference type="EMBL" id="LS974202">
    <property type="protein sequence ID" value="SSC12690.1"/>
    <property type="molecule type" value="Genomic_DNA"/>
</dbReference>
<feature type="active site" description="Nucleophile" evidence="1">
    <location>
        <position position="13"/>
    </location>
</feature>
<accession>A0A7Z7LEU8</accession>
<dbReference type="Pfam" id="PF13192">
    <property type="entry name" value="Thioredoxin_3"/>
    <property type="match status" value="1"/>
</dbReference>
<reference evidence="4 5" key="1">
    <citation type="submission" date="2017-01" db="EMBL/GenBank/DDBJ databases">
        <authorList>
            <person name="Erauso G."/>
        </authorList>
    </citation>
    <scope>NUCLEOTIDE SEQUENCE [LARGE SCALE GENOMIC DNA]</scope>
    <source>
        <strain evidence="4">MESINF1</strain>
    </source>
</reference>
<name>A0A7Z7LEU8_9BACT</name>
<evidence type="ECO:0000313" key="5">
    <source>
        <dbReference type="Proteomes" id="UP000250796"/>
    </source>
</evidence>
<dbReference type="Proteomes" id="UP000250796">
    <property type="component" value="Chromosome MESINF"/>
</dbReference>
<organism evidence="4 5">
    <name type="scientific">Mesotoga infera</name>
    <dbReference type="NCBI Taxonomy" id="1236046"/>
    <lineage>
        <taxon>Bacteria</taxon>
        <taxon>Thermotogati</taxon>
        <taxon>Thermotogota</taxon>
        <taxon>Thermotogae</taxon>
        <taxon>Kosmotogales</taxon>
        <taxon>Kosmotogaceae</taxon>
        <taxon>Mesotoga</taxon>
    </lineage>
</organism>
<dbReference type="PANTHER" id="PTHR36450">
    <property type="entry name" value="THIOREDOXIN"/>
    <property type="match status" value="1"/>
</dbReference>
<feature type="domain" description="Thioredoxin-like fold" evidence="3">
    <location>
        <begin position="1"/>
        <end position="76"/>
    </location>
</feature>
<feature type="active site" description="Nucleophile" evidence="1">
    <location>
        <position position="10"/>
    </location>
</feature>
<keyword evidence="5" id="KW-1185">Reference proteome</keyword>
<evidence type="ECO:0000313" key="4">
    <source>
        <dbReference type="EMBL" id="SSC12690.1"/>
    </source>
</evidence>
<proteinExistence type="predicted"/>
<dbReference type="SUPFAM" id="SSF52833">
    <property type="entry name" value="Thioredoxin-like"/>
    <property type="match status" value="1"/>
</dbReference>
<sequence length="79" mass="8626">MKVEIFGSGCPRCKQTEKVMKMAVEELGTNATVEKVTDMMVMMEKGIISTPAVAIDGEIVLSGKIPSLEEAKKLLKNRL</sequence>